<comment type="caution">
    <text evidence="2">The sequence shown here is derived from an EMBL/GenBank/DDBJ whole genome shotgun (WGS) entry which is preliminary data.</text>
</comment>
<feature type="region of interest" description="Disordered" evidence="1">
    <location>
        <begin position="374"/>
        <end position="394"/>
    </location>
</feature>
<evidence type="ECO:0000313" key="2">
    <source>
        <dbReference type="EMBL" id="KAL1411342.1"/>
    </source>
</evidence>
<feature type="region of interest" description="Disordered" evidence="1">
    <location>
        <begin position="92"/>
        <end position="168"/>
    </location>
</feature>
<feature type="compositionally biased region" description="Pro residues" evidence="1">
    <location>
        <begin position="98"/>
        <end position="109"/>
    </location>
</feature>
<gene>
    <name evidence="2" type="ORF">Q8F55_002293</name>
</gene>
<name>A0ABR3Q9M5_9TREE</name>
<proteinExistence type="predicted"/>
<feature type="compositionally biased region" description="Acidic residues" evidence="1">
    <location>
        <begin position="134"/>
        <end position="143"/>
    </location>
</feature>
<dbReference type="RefSeq" id="XP_069211286.1">
    <property type="nucleotide sequence ID" value="XM_069350900.1"/>
</dbReference>
<evidence type="ECO:0000313" key="3">
    <source>
        <dbReference type="Proteomes" id="UP001565368"/>
    </source>
</evidence>
<reference evidence="2 3" key="1">
    <citation type="submission" date="2023-08" db="EMBL/GenBank/DDBJ databases">
        <title>Annotated Genome Sequence of Vanrija albida AlHP1.</title>
        <authorList>
            <person name="Herzog R."/>
        </authorList>
    </citation>
    <scope>NUCLEOTIDE SEQUENCE [LARGE SCALE GENOMIC DNA]</scope>
    <source>
        <strain evidence="2 3">AlHP1</strain>
    </source>
</reference>
<keyword evidence="3" id="KW-1185">Reference proteome</keyword>
<feature type="compositionally biased region" description="Basic residues" evidence="1">
    <location>
        <begin position="112"/>
        <end position="125"/>
    </location>
</feature>
<feature type="region of interest" description="Disordered" evidence="1">
    <location>
        <begin position="213"/>
        <end position="314"/>
    </location>
</feature>
<sequence length="394" mass="44403">MRFSTRNAFYLRASNYRVVPLFLYLDERHVDWMSEKVLNLVIDDLKDKMEELLTIDRYEKKHRVHVERGDTYQYCYFLRKTTRTEVVLLKKKTFSLRPPSPPPPPPEPAPSSRKRKAPPRRSRARTRSESVRVDEEEEDDGDDIQVKTEDGEFVPEDASSPPETNIKDWKPDVKLQYQGFGTSSVQLVLIVEPYPPLPPSQYAPPLSRLSTRSASIAASRSRSRTQAGGMGTRYSSTSLALDGARRATSQVHAPNMRNASRSVSATPVPNSRRGGSSRDWSVTPGPGASGGNRAPLFIPRDTPFDDDEEDEDEHEAYAAALREGRLRLPSVMEREDYDDDEENPDDAPETMLAIGERLVRASEIEENVIRSVGGWEERGEGEESAVLGREEPGE</sequence>
<protein>
    <submittedName>
        <fullName evidence="2">Uncharacterized protein</fullName>
    </submittedName>
</protein>
<feature type="compositionally biased region" description="Polar residues" evidence="1">
    <location>
        <begin position="247"/>
        <end position="269"/>
    </location>
</feature>
<dbReference type="GeneID" id="95983336"/>
<dbReference type="Proteomes" id="UP001565368">
    <property type="component" value="Unassembled WGS sequence"/>
</dbReference>
<evidence type="ECO:0000256" key="1">
    <source>
        <dbReference type="SAM" id="MobiDB-lite"/>
    </source>
</evidence>
<accession>A0ABR3Q9M5</accession>
<feature type="compositionally biased region" description="Acidic residues" evidence="1">
    <location>
        <begin position="304"/>
        <end position="314"/>
    </location>
</feature>
<dbReference type="EMBL" id="JBBXJM010000002">
    <property type="protein sequence ID" value="KAL1411342.1"/>
    <property type="molecule type" value="Genomic_DNA"/>
</dbReference>
<organism evidence="2 3">
    <name type="scientific">Vanrija albida</name>
    <dbReference type="NCBI Taxonomy" id="181172"/>
    <lineage>
        <taxon>Eukaryota</taxon>
        <taxon>Fungi</taxon>
        <taxon>Dikarya</taxon>
        <taxon>Basidiomycota</taxon>
        <taxon>Agaricomycotina</taxon>
        <taxon>Tremellomycetes</taxon>
        <taxon>Trichosporonales</taxon>
        <taxon>Trichosporonaceae</taxon>
        <taxon>Vanrija</taxon>
    </lineage>
</organism>